<dbReference type="SUPFAM" id="SSF48452">
    <property type="entry name" value="TPR-like"/>
    <property type="match status" value="1"/>
</dbReference>
<dbReference type="InterPro" id="IPR011990">
    <property type="entry name" value="TPR-like_helical_dom_sf"/>
</dbReference>
<accession>A0A5C6S4X5</accession>
<name>A0A5C6S4X5_9BACT</name>
<reference evidence="1 2" key="1">
    <citation type="submission" date="2019-08" db="EMBL/GenBank/DDBJ databases">
        <title>Genome of Phaeodactylibacter luteus.</title>
        <authorList>
            <person name="Bowman J.P."/>
        </authorList>
    </citation>
    <scope>NUCLEOTIDE SEQUENCE [LARGE SCALE GENOMIC DNA]</scope>
    <source>
        <strain evidence="1 2">KCTC 42180</strain>
    </source>
</reference>
<keyword evidence="2" id="KW-1185">Reference proteome</keyword>
<dbReference type="OrthoDB" id="1490925at2"/>
<organism evidence="1 2">
    <name type="scientific">Phaeodactylibacter luteus</name>
    <dbReference type="NCBI Taxonomy" id="1564516"/>
    <lineage>
        <taxon>Bacteria</taxon>
        <taxon>Pseudomonadati</taxon>
        <taxon>Bacteroidota</taxon>
        <taxon>Saprospiria</taxon>
        <taxon>Saprospirales</taxon>
        <taxon>Haliscomenobacteraceae</taxon>
        <taxon>Phaeodactylibacter</taxon>
    </lineage>
</organism>
<dbReference type="EMBL" id="VOOR01000002">
    <property type="protein sequence ID" value="TXB69463.1"/>
    <property type="molecule type" value="Genomic_DNA"/>
</dbReference>
<comment type="caution">
    <text evidence="1">The sequence shown here is derived from an EMBL/GenBank/DDBJ whole genome shotgun (WGS) entry which is preliminary data.</text>
</comment>
<evidence type="ECO:0008006" key="3">
    <source>
        <dbReference type="Google" id="ProtNLM"/>
    </source>
</evidence>
<protein>
    <recommendedName>
        <fullName evidence="3">Tetratricopeptide repeat protein</fullName>
    </recommendedName>
</protein>
<dbReference type="Gene3D" id="1.25.40.10">
    <property type="entry name" value="Tetratricopeptide repeat domain"/>
    <property type="match status" value="1"/>
</dbReference>
<dbReference type="Proteomes" id="UP000321580">
    <property type="component" value="Unassembled WGS sequence"/>
</dbReference>
<gene>
    <name evidence="1" type="ORF">FRY97_01230</name>
</gene>
<evidence type="ECO:0000313" key="1">
    <source>
        <dbReference type="EMBL" id="TXB69463.1"/>
    </source>
</evidence>
<dbReference type="RefSeq" id="WP_147165595.1">
    <property type="nucleotide sequence ID" value="NZ_VOOR01000002.1"/>
</dbReference>
<dbReference type="AlphaFoldDB" id="A0A5C6S4X5"/>
<sequence length="464" mass="53740">MEKSKLAKSLSRLSPAQWDSLMQYAGSTASGLPKDALQLLQLLRERAGTAGALSKEEAFRAVYPRAPFNLQQINQAMSFALKAVESWMALQWQAQRPALQHWQRAEALLGAGLPKHFRQALRQGERANARQKDGAWKRHLDFLLADLRERAFQQENTRRPDPALQQASDALDEHYALQKLKYVCAMLNREKLMQEQFEYHLPSFVLHGAGFHSPLIGLYRNLYHILSGEEGHEARFREYLQLYRAAESQIGRSESRALLYYAINYCIGQIRDGQRAWALPLFELYENGLKRGLLVEGGLLSPWTYKNMVKIGLNLKRFGWVESFVRAYSKMLPEAEKEDALHYNLAELYFFQARYDEALQQLHRVEFTDIHYNLGSRALLAKIYYEQQQSDPLEAALRAFLVFLRRQSKIPVAVREPYKNFARILLRALKSLPEHLPLLEKEVQSLPSLNNRDWILQKLRGKQV</sequence>
<proteinExistence type="predicted"/>
<evidence type="ECO:0000313" key="2">
    <source>
        <dbReference type="Proteomes" id="UP000321580"/>
    </source>
</evidence>